<evidence type="ECO:0000313" key="1">
    <source>
        <dbReference type="EMBL" id="KAF7833628.1"/>
    </source>
</evidence>
<name>A0A834WWJ3_9FABA</name>
<reference evidence="1" key="1">
    <citation type="submission" date="2020-09" db="EMBL/GenBank/DDBJ databases">
        <title>Genome-Enabled Discovery of Anthraquinone Biosynthesis in Senna tora.</title>
        <authorList>
            <person name="Kang S.-H."/>
            <person name="Pandey R.P."/>
            <person name="Lee C.-M."/>
            <person name="Sim J.-S."/>
            <person name="Jeong J.-T."/>
            <person name="Choi B.-S."/>
            <person name="Jung M."/>
            <person name="Ginzburg D."/>
            <person name="Zhao K."/>
            <person name="Won S.Y."/>
            <person name="Oh T.-J."/>
            <person name="Yu Y."/>
            <person name="Kim N.-H."/>
            <person name="Lee O.R."/>
            <person name="Lee T.-H."/>
            <person name="Bashyal P."/>
            <person name="Kim T.-S."/>
            <person name="Lee W.-H."/>
            <person name="Kawkins C."/>
            <person name="Kim C.-K."/>
            <person name="Kim J.S."/>
            <person name="Ahn B.O."/>
            <person name="Rhee S.Y."/>
            <person name="Sohng J.K."/>
        </authorList>
    </citation>
    <scope>NUCLEOTIDE SEQUENCE</scope>
    <source>
        <tissue evidence="1">Leaf</tissue>
    </source>
</reference>
<protein>
    <submittedName>
        <fullName evidence="1">Uncharacterized protein</fullName>
    </submittedName>
</protein>
<proteinExistence type="predicted"/>
<dbReference type="AlphaFoldDB" id="A0A834WWJ3"/>
<organism evidence="1 2">
    <name type="scientific">Senna tora</name>
    <dbReference type="NCBI Taxonomy" id="362788"/>
    <lineage>
        <taxon>Eukaryota</taxon>
        <taxon>Viridiplantae</taxon>
        <taxon>Streptophyta</taxon>
        <taxon>Embryophyta</taxon>
        <taxon>Tracheophyta</taxon>
        <taxon>Spermatophyta</taxon>
        <taxon>Magnoliopsida</taxon>
        <taxon>eudicotyledons</taxon>
        <taxon>Gunneridae</taxon>
        <taxon>Pentapetalae</taxon>
        <taxon>rosids</taxon>
        <taxon>fabids</taxon>
        <taxon>Fabales</taxon>
        <taxon>Fabaceae</taxon>
        <taxon>Caesalpinioideae</taxon>
        <taxon>Cassia clade</taxon>
        <taxon>Senna</taxon>
    </lineage>
</organism>
<evidence type="ECO:0000313" key="2">
    <source>
        <dbReference type="Proteomes" id="UP000634136"/>
    </source>
</evidence>
<sequence>MLIEITKESTVSKRRTKDLQPTGGTRKIDHGKVFCEVFGKTYKIMEDAKKVVFKD</sequence>
<accession>A0A834WWJ3</accession>
<dbReference type="EMBL" id="JAAIUW010000005">
    <property type="protein sequence ID" value="KAF7833628.1"/>
    <property type="molecule type" value="Genomic_DNA"/>
</dbReference>
<gene>
    <name evidence="1" type="ORF">G2W53_015961</name>
</gene>
<comment type="caution">
    <text evidence="1">The sequence shown here is derived from an EMBL/GenBank/DDBJ whole genome shotgun (WGS) entry which is preliminary data.</text>
</comment>
<keyword evidence="2" id="KW-1185">Reference proteome</keyword>
<dbReference type="Proteomes" id="UP000634136">
    <property type="component" value="Unassembled WGS sequence"/>
</dbReference>